<evidence type="ECO:0000256" key="2">
    <source>
        <dbReference type="ARBA" id="ARBA00023043"/>
    </source>
</evidence>
<feature type="repeat" description="ANK" evidence="3">
    <location>
        <begin position="266"/>
        <end position="298"/>
    </location>
</feature>
<dbReference type="AlphaFoldDB" id="A0A485KNV9"/>
<evidence type="ECO:0000313" key="4">
    <source>
        <dbReference type="EMBL" id="KAF0699594.1"/>
    </source>
</evidence>
<keyword evidence="6" id="KW-1185">Reference proteome</keyword>
<evidence type="ECO:0000256" key="3">
    <source>
        <dbReference type="PROSITE-ProRule" id="PRU00023"/>
    </source>
</evidence>
<dbReference type="Pfam" id="PF00023">
    <property type="entry name" value="Ank"/>
    <property type="match status" value="1"/>
</dbReference>
<gene>
    <name evidence="5" type="primary">Aste57867_9845</name>
    <name evidence="4" type="ORF">As57867_009806</name>
    <name evidence="5" type="ORF">ASTE57867_9845</name>
</gene>
<organism evidence="5 6">
    <name type="scientific">Aphanomyces stellatus</name>
    <dbReference type="NCBI Taxonomy" id="120398"/>
    <lineage>
        <taxon>Eukaryota</taxon>
        <taxon>Sar</taxon>
        <taxon>Stramenopiles</taxon>
        <taxon>Oomycota</taxon>
        <taxon>Saprolegniomycetes</taxon>
        <taxon>Saprolegniales</taxon>
        <taxon>Verrucalvaceae</taxon>
        <taxon>Aphanomyces</taxon>
    </lineage>
</organism>
<dbReference type="SMART" id="SM00248">
    <property type="entry name" value="ANK"/>
    <property type="match status" value="4"/>
</dbReference>
<sequence length="383" mass="41412">MVADPLGDGADVFHFADAEAMGVLRARALGVVEAGGVVTRRGRRERMVLHGEGRPVRGRVGRGGAFGRAVDGTLDGHEWCWAVGGWWSCQKRRMAIFGVDGYTSQRRAVDRIILSRRMRERERGLTGWVCHLCSKINPADRTEGCMCCGRPRAYAPKSVANTSHTKAVILHADLSTITRPEQVADMVRGGMQPNDTTMDGLAALHCAALHGQAAVVRALLNEGAAVELPAPDGRRALHFAAASMNVHTVQELLSWRADPNATSSGDAWTPLHVAASKGFHAAIDALMRSGANALLATSHMRQTALHVAADAGHLRCVEVLLQHTNMELLKCADRSGATALQLAHFAQQTLVYELLYLHMSDSVLHDRTLDRLLASTACQPHTL</sequence>
<keyword evidence="1" id="KW-0677">Repeat</keyword>
<accession>A0A485KNV9</accession>
<feature type="repeat" description="ANK" evidence="3">
    <location>
        <begin position="199"/>
        <end position="231"/>
    </location>
</feature>
<dbReference type="OrthoDB" id="194358at2759"/>
<dbReference type="Pfam" id="PF12796">
    <property type="entry name" value="Ank_2"/>
    <property type="match status" value="1"/>
</dbReference>
<reference evidence="4" key="2">
    <citation type="submission" date="2019-06" db="EMBL/GenBank/DDBJ databases">
        <title>Genomics analysis of Aphanomyces spp. identifies a new class of oomycete effector associated with host adaptation.</title>
        <authorList>
            <person name="Gaulin E."/>
        </authorList>
    </citation>
    <scope>NUCLEOTIDE SEQUENCE</scope>
    <source>
        <strain evidence="4">CBS 578.67</strain>
    </source>
</reference>
<dbReference type="PANTHER" id="PTHR24198:SF165">
    <property type="entry name" value="ANKYRIN REPEAT-CONTAINING PROTEIN-RELATED"/>
    <property type="match status" value="1"/>
</dbReference>
<name>A0A485KNV9_9STRA</name>
<keyword evidence="2 3" id="KW-0040">ANK repeat</keyword>
<dbReference type="InterPro" id="IPR036770">
    <property type="entry name" value="Ankyrin_rpt-contain_sf"/>
</dbReference>
<dbReference type="Gene3D" id="1.25.40.20">
    <property type="entry name" value="Ankyrin repeat-containing domain"/>
    <property type="match status" value="2"/>
</dbReference>
<dbReference type="PROSITE" id="PS50088">
    <property type="entry name" value="ANK_REPEAT"/>
    <property type="match status" value="3"/>
</dbReference>
<dbReference type="EMBL" id="CAADRA010005188">
    <property type="protein sequence ID" value="VFT86724.1"/>
    <property type="molecule type" value="Genomic_DNA"/>
</dbReference>
<feature type="repeat" description="ANK" evidence="3">
    <location>
        <begin position="232"/>
        <end position="264"/>
    </location>
</feature>
<evidence type="ECO:0000313" key="5">
    <source>
        <dbReference type="EMBL" id="VFT86724.1"/>
    </source>
</evidence>
<dbReference type="EMBL" id="VJMH01005167">
    <property type="protein sequence ID" value="KAF0699594.1"/>
    <property type="molecule type" value="Genomic_DNA"/>
</dbReference>
<dbReference type="InterPro" id="IPR002110">
    <property type="entry name" value="Ankyrin_rpt"/>
</dbReference>
<dbReference type="PROSITE" id="PS50297">
    <property type="entry name" value="ANK_REP_REGION"/>
    <property type="match status" value="3"/>
</dbReference>
<evidence type="ECO:0000256" key="1">
    <source>
        <dbReference type="ARBA" id="ARBA00022737"/>
    </source>
</evidence>
<dbReference type="PANTHER" id="PTHR24198">
    <property type="entry name" value="ANKYRIN REPEAT AND PROTEIN KINASE DOMAIN-CONTAINING PROTEIN"/>
    <property type="match status" value="1"/>
</dbReference>
<dbReference type="SUPFAM" id="SSF48403">
    <property type="entry name" value="Ankyrin repeat"/>
    <property type="match status" value="1"/>
</dbReference>
<proteinExistence type="predicted"/>
<reference evidence="5 6" key="1">
    <citation type="submission" date="2019-03" db="EMBL/GenBank/DDBJ databases">
        <authorList>
            <person name="Gaulin E."/>
            <person name="Dumas B."/>
        </authorList>
    </citation>
    <scope>NUCLEOTIDE SEQUENCE [LARGE SCALE GENOMIC DNA]</scope>
    <source>
        <strain evidence="5">CBS 568.67</strain>
    </source>
</reference>
<evidence type="ECO:0000313" key="6">
    <source>
        <dbReference type="Proteomes" id="UP000332933"/>
    </source>
</evidence>
<dbReference type="Proteomes" id="UP000332933">
    <property type="component" value="Unassembled WGS sequence"/>
</dbReference>
<protein>
    <submittedName>
        <fullName evidence="5">Aste57867_9845 protein</fullName>
    </submittedName>
</protein>